<reference evidence="2" key="1">
    <citation type="journal article" date="2023" name="Mol. Phylogenet. Evol.">
        <title>Genome-scale phylogeny and comparative genomics of the fungal order Sordariales.</title>
        <authorList>
            <person name="Hensen N."/>
            <person name="Bonometti L."/>
            <person name="Westerberg I."/>
            <person name="Brannstrom I.O."/>
            <person name="Guillou S."/>
            <person name="Cros-Aarteil S."/>
            <person name="Calhoun S."/>
            <person name="Haridas S."/>
            <person name="Kuo A."/>
            <person name="Mondo S."/>
            <person name="Pangilinan J."/>
            <person name="Riley R."/>
            <person name="LaButti K."/>
            <person name="Andreopoulos B."/>
            <person name="Lipzen A."/>
            <person name="Chen C."/>
            <person name="Yan M."/>
            <person name="Daum C."/>
            <person name="Ng V."/>
            <person name="Clum A."/>
            <person name="Steindorff A."/>
            <person name="Ohm R.A."/>
            <person name="Martin F."/>
            <person name="Silar P."/>
            <person name="Natvig D.O."/>
            <person name="Lalanne C."/>
            <person name="Gautier V."/>
            <person name="Ament-Velasquez S.L."/>
            <person name="Kruys A."/>
            <person name="Hutchinson M.I."/>
            <person name="Powell A.J."/>
            <person name="Barry K."/>
            <person name="Miller A.N."/>
            <person name="Grigoriev I.V."/>
            <person name="Debuchy R."/>
            <person name="Gladieux P."/>
            <person name="Hiltunen Thoren M."/>
            <person name="Johannesson H."/>
        </authorList>
    </citation>
    <scope>NUCLEOTIDE SEQUENCE [LARGE SCALE GENOMIC DNA]</scope>
    <source>
        <strain evidence="2">CBS 340.73</strain>
    </source>
</reference>
<keyword evidence="2" id="KW-1185">Reference proteome</keyword>
<protein>
    <submittedName>
        <fullName evidence="1">Uncharacterized protein</fullName>
    </submittedName>
</protein>
<organism evidence="1 2">
    <name type="scientific">Diplogelasinospora grovesii</name>
    <dbReference type="NCBI Taxonomy" id="303347"/>
    <lineage>
        <taxon>Eukaryota</taxon>
        <taxon>Fungi</taxon>
        <taxon>Dikarya</taxon>
        <taxon>Ascomycota</taxon>
        <taxon>Pezizomycotina</taxon>
        <taxon>Sordariomycetes</taxon>
        <taxon>Sordariomycetidae</taxon>
        <taxon>Sordariales</taxon>
        <taxon>Diplogelasinosporaceae</taxon>
        <taxon>Diplogelasinospora</taxon>
    </lineage>
</organism>
<dbReference type="EMBL" id="MU853829">
    <property type="protein sequence ID" value="KAK3938483.1"/>
    <property type="molecule type" value="Genomic_DNA"/>
</dbReference>
<comment type="caution">
    <text evidence="1">The sequence shown here is derived from an EMBL/GenBank/DDBJ whole genome shotgun (WGS) entry which is preliminary data.</text>
</comment>
<dbReference type="AlphaFoldDB" id="A0AAN6N654"/>
<gene>
    <name evidence="1" type="ORF">QBC46DRAFT_440513</name>
</gene>
<accession>A0AAN6N654</accession>
<proteinExistence type="predicted"/>
<evidence type="ECO:0000313" key="1">
    <source>
        <dbReference type="EMBL" id="KAK3938483.1"/>
    </source>
</evidence>
<name>A0AAN6N654_9PEZI</name>
<sequence>MSFVSNKRAAFLFSTHLALDLGSSLKNMAVRLTHAFCFSLDLYLKTCRRRGMLNFQDDLKWSGAVACLLYPFFELVNELMDMLRKELGEDFKEVSGVGTVITVEVIDSHCEHCGERRRPHGKATLVSSNRLGWSVAVELPNFTPPSPDALTPCSYRRLFGDALSALKDKYSACEVYLTLYRNRPKPALVIKCARTAHTDEQRAQAGTMICNVFLNKEGKPDFFMDIVWARLYDHGQYEQYALEKIRDLLRGEGLLDKDDQGDSYLKQLPRRGPAIGMPAYGVDVPSYCYLSYALFRFNEGTKDKFKFEKDVLLCQFLEQQPAFRQREFDPAGVSYVQSCLLWCMDVLGRKPAVLKAIQDLPNPDKDTITFQILCTLCELLATVVYMIMDNSARNDGTTGLIVERAFARAQALYAEALNENVDRLKDLFIDFLDKACERQNPQRISAAHDTKMTKLQPFRDFVANYLRLELPETVNQWSAVSTLAPAAHASRQSPCRRR</sequence>
<evidence type="ECO:0000313" key="2">
    <source>
        <dbReference type="Proteomes" id="UP001303473"/>
    </source>
</evidence>
<dbReference type="Proteomes" id="UP001303473">
    <property type="component" value="Unassembled WGS sequence"/>
</dbReference>